<dbReference type="AlphaFoldDB" id="A0A5B0MS23"/>
<dbReference type="Gene3D" id="3.40.50.1110">
    <property type="entry name" value="SGNH hydrolase"/>
    <property type="match status" value="1"/>
</dbReference>
<proteinExistence type="predicted"/>
<dbReference type="CDD" id="cd01846">
    <property type="entry name" value="fatty_acyltransferase_like"/>
    <property type="match status" value="1"/>
</dbReference>
<name>A0A5B0MS23_PUCGR</name>
<dbReference type="Pfam" id="PF00657">
    <property type="entry name" value="Lipase_GDSL"/>
    <property type="match status" value="1"/>
</dbReference>
<dbReference type="InterPro" id="IPR050592">
    <property type="entry name" value="GDSL_lipolytic_enzyme"/>
</dbReference>
<dbReference type="PANTHER" id="PTHR45642">
    <property type="entry name" value="GDSL ESTERASE/LIPASE EXL3"/>
    <property type="match status" value="1"/>
</dbReference>
<feature type="transmembrane region" description="Helical" evidence="2">
    <location>
        <begin position="87"/>
        <end position="104"/>
    </location>
</feature>
<dbReference type="InterPro" id="IPR001087">
    <property type="entry name" value="GDSL"/>
</dbReference>
<organism evidence="3 4">
    <name type="scientific">Puccinia graminis f. sp. tritici</name>
    <dbReference type="NCBI Taxonomy" id="56615"/>
    <lineage>
        <taxon>Eukaryota</taxon>
        <taxon>Fungi</taxon>
        <taxon>Dikarya</taxon>
        <taxon>Basidiomycota</taxon>
        <taxon>Pucciniomycotina</taxon>
        <taxon>Pucciniomycetes</taxon>
        <taxon>Pucciniales</taxon>
        <taxon>Pucciniaceae</taxon>
        <taxon>Puccinia</taxon>
    </lineage>
</organism>
<accession>A0A5B0MS23</accession>
<keyword evidence="2" id="KW-0472">Membrane</keyword>
<dbReference type="SUPFAM" id="SSF52266">
    <property type="entry name" value="SGNH hydrolase"/>
    <property type="match status" value="1"/>
</dbReference>
<dbReference type="PANTHER" id="PTHR45642:SF139">
    <property type="entry name" value="SGNH HYDROLASE-TYPE ESTERASE DOMAIN-CONTAINING PROTEIN"/>
    <property type="match status" value="1"/>
</dbReference>
<gene>
    <name evidence="3" type="ORF">PGTUg99_010331</name>
</gene>
<keyword evidence="2" id="KW-1133">Transmembrane helix</keyword>
<evidence type="ECO:0000256" key="2">
    <source>
        <dbReference type="SAM" id="Phobius"/>
    </source>
</evidence>
<evidence type="ECO:0000256" key="1">
    <source>
        <dbReference type="ARBA" id="ARBA00022729"/>
    </source>
</evidence>
<keyword evidence="1" id="KW-0732">Signal</keyword>
<dbReference type="InterPro" id="IPR036514">
    <property type="entry name" value="SGNH_hydro_sf"/>
</dbReference>
<evidence type="ECO:0000313" key="3">
    <source>
        <dbReference type="EMBL" id="KAA1078669.1"/>
    </source>
</evidence>
<comment type="caution">
    <text evidence="3">The sequence shown here is derived from an EMBL/GenBank/DDBJ whole genome shotgun (WGS) entry which is preliminary data.</text>
</comment>
<dbReference type="EMBL" id="VDEP01000448">
    <property type="protein sequence ID" value="KAA1078669.1"/>
    <property type="molecule type" value="Genomic_DNA"/>
</dbReference>
<reference evidence="3 4" key="1">
    <citation type="submission" date="2019-05" db="EMBL/GenBank/DDBJ databases">
        <title>Emergence of the Ug99 lineage of the wheat stem rust pathogen through somatic hybridization.</title>
        <authorList>
            <person name="Li F."/>
            <person name="Upadhyaya N.M."/>
            <person name="Sperschneider J."/>
            <person name="Matny O."/>
            <person name="Nguyen-Phuc H."/>
            <person name="Mago R."/>
            <person name="Raley C."/>
            <person name="Miller M.E."/>
            <person name="Silverstein K.A.T."/>
            <person name="Henningsen E."/>
            <person name="Hirsch C.D."/>
            <person name="Visser B."/>
            <person name="Pretorius Z.A."/>
            <person name="Steffenson B.J."/>
            <person name="Schwessinger B."/>
            <person name="Dodds P.N."/>
            <person name="Figueroa M."/>
        </authorList>
    </citation>
    <scope>NUCLEOTIDE SEQUENCE [LARGE SCALE GENOMIC DNA]</scope>
    <source>
        <strain evidence="3 4">Ug99</strain>
    </source>
</reference>
<protein>
    <submittedName>
        <fullName evidence="3">Uncharacterized protein</fullName>
    </submittedName>
</protein>
<dbReference type="GO" id="GO:0016788">
    <property type="term" value="F:hydrolase activity, acting on ester bonds"/>
    <property type="evidence" value="ECO:0007669"/>
    <property type="project" value="InterPro"/>
</dbReference>
<dbReference type="Proteomes" id="UP000325313">
    <property type="component" value="Unassembled WGS sequence"/>
</dbReference>
<sequence>MPYDACVWSRKICFSDLSLARALKDGNDQHSRKLKSNMRSQSIYSQHNPHHSHTTFATASTAGVVLEEESKTSTRAYCDEDSFTANIMSWLGFICFLAMCSFVLPKAISLTESLEYSSVVVFGASYCDNGHPRESQFSSSLRQPPYYQGRWSNGPVWVEHIAEVMGIPLFNYAYGGATANNELTNSGVPDTRSQIQYYKNDIESGKIHRGRGRVLHLTWVGINSIHHIWHAGEGVEKAIHEADEVRRQFSSLLSDPTINSQPSEFHVLTLPPLQIVPNDAFAGPSPGWGYGQVSIKMLTEAYNKRLISAIHSLNSPSAYVHDIRSFWFRVQRAPDSFGFTHVNAPCLYYSQPCKSPGEYMYFDSLHPTTRMHALIGDWVMSTLSGVSYKH</sequence>
<evidence type="ECO:0000313" key="4">
    <source>
        <dbReference type="Proteomes" id="UP000325313"/>
    </source>
</evidence>
<keyword evidence="2" id="KW-0812">Transmembrane</keyword>